<evidence type="ECO:0000259" key="8">
    <source>
        <dbReference type="PROSITE" id="PS00715"/>
    </source>
</evidence>
<dbReference type="Pfam" id="PF04542">
    <property type="entry name" value="Sigma70_r2"/>
    <property type="match status" value="1"/>
</dbReference>
<dbReference type="SUPFAM" id="SSF88659">
    <property type="entry name" value="Sigma3 and sigma4 domains of RNA polymerase sigma factors"/>
    <property type="match status" value="2"/>
</dbReference>
<feature type="coiled-coil region" evidence="7">
    <location>
        <begin position="234"/>
        <end position="268"/>
    </location>
</feature>
<proteinExistence type="inferred from homology"/>
<dbReference type="Gene3D" id="1.10.220.120">
    <property type="entry name" value="Sigma-70 factor, region 1.1"/>
    <property type="match status" value="1"/>
</dbReference>
<evidence type="ECO:0000256" key="7">
    <source>
        <dbReference type="SAM" id="Coils"/>
    </source>
</evidence>
<name>A0A7C5X039_9AQUI</name>
<dbReference type="InterPro" id="IPR007627">
    <property type="entry name" value="RNA_pol_sigma70_r2"/>
</dbReference>
<dbReference type="CDD" id="cd06171">
    <property type="entry name" value="Sigma70_r4"/>
    <property type="match status" value="1"/>
</dbReference>
<dbReference type="InterPro" id="IPR007624">
    <property type="entry name" value="RNA_pol_sigma70_r3"/>
</dbReference>
<comment type="similarity">
    <text evidence="6">Belongs to the sigma-70 factor family. RpoD/SigA subfamily.</text>
</comment>
<evidence type="ECO:0000256" key="4">
    <source>
        <dbReference type="ARBA" id="ARBA00023125"/>
    </source>
</evidence>
<keyword evidence="4 6" id="KW-0238">DNA-binding</keyword>
<dbReference type="NCBIfam" id="TIGR02937">
    <property type="entry name" value="sigma70-ECF"/>
    <property type="match status" value="1"/>
</dbReference>
<dbReference type="Gene3D" id="1.10.10.10">
    <property type="entry name" value="Winged helix-like DNA-binding domain superfamily/Winged helix DNA-binding domain"/>
    <property type="match status" value="2"/>
</dbReference>
<dbReference type="InterPro" id="IPR042189">
    <property type="entry name" value="RNA_pol_sigma_70_r1_1_sf"/>
</dbReference>
<feature type="region of interest" description="Sigma-70 factor domain-3" evidence="6">
    <location>
        <begin position="420"/>
        <end position="496"/>
    </location>
</feature>
<dbReference type="PROSITE" id="PS00716">
    <property type="entry name" value="SIGMA70_2"/>
    <property type="match status" value="1"/>
</dbReference>
<dbReference type="SUPFAM" id="SSF88946">
    <property type="entry name" value="Sigma2 domain of RNA polymerase sigma factors"/>
    <property type="match status" value="1"/>
</dbReference>
<dbReference type="InterPro" id="IPR012760">
    <property type="entry name" value="RNA_pol_sigma_RpoD_C"/>
</dbReference>
<keyword evidence="7" id="KW-0175">Coiled coil</keyword>
<dbReference type="PANTHER" id="PTHR30603">
    <property type="entry name" value="RNA POLYMERASE SIGMA FACTOR RPO"/>
    <property type="match status" value="1"/>
</dbReference>
<dbReference type="InterPro" id="IPR013324">
    <property type="entry name" value="RNA_pol_sigma_r3/r4-like"/>
</dbReference>
<comment type="caution">
    <text evidence="10">The sequence shown here is derived from an EMBL/GenBank/DDBJ whole genome shotgun (WGS) entry which is preliminary data.</text>
</comment>
<dbReference type="HAMAP" id="MF_00963">
    <property type="entry name" value="Sigma70_RpoD_SigA"/>
    <property type="match status" value="1"/>
</dbReference>
<comment type="function">
    <text evidence="6">Sigma factors are initiation factors that promote the attachment of RNA polymerase to specific initiation sites and are then released. This sigma factor is the primary sigma factor during exponential growth.</text>
</comment>
<dbReference type="GO" id="GO:0006352">
    <property type="term" value="P:DNA-templated transcription initiation"/>
    <property type="evidence" value="ECO:0007669"/>
    <property type="project" value="UniProtKB-UniRule"/>
</dbReference>
<keyword evidence="1 6" id="KW-0963">Cytoplasm</keyword>
<dbReference type="InterPro" id="IPR028630">
    <property type="entry name" value="Sigma70_RpoD"/>
</dbReference>
<dbReference type="EMBL" id="DSAC01000114">
    <property type="protein sequence ID" value="HHO74790.1"/>
    <property type="molecule type" value="Genomic_DNA"/>
</dbReference>
<feature type="domain" description="RNA polymerase sigma-70" evidence="8">
    <location>
        <begin position="365"/>
        <end position="378"/>
    </location>
</feature>
<keyword evidence="2 6" id="KW-0805">Transcription regulation</keyword>
<dbReference type="PANTHER" id="PTHR30603:SF60">
    <property type="entry name" value="RNA POLYMERASE SIGMA FACTOR RPOD"/>
    <property type="match status" value="1"/>
</dbReference>
<evidence type="ECO:0000256" key="2">
    <source>
        <dbReference type="ARBA" id="ARBA00023015"/>
    </source>
</evidence>
<dbReference type="InterPro" id="IPR009042">
    <property type="entry name" value="RNA_pol_sigma70_r1_2"/>
</dbReference>
<gene>
    <name evidence="10" type="primary">rpoD</name>
    <name evidence="6" type="synonym">sigA</name>
    <name evidence="10" type="ORF">ENN04_09230</name>
</gene>
<dbReference type="GO" id="GO:0016987">
    <property type="term" value="F:sigma factor activity"/>
    <property type="evidence" value="ECO:0007669"/>
    <property type="project" value="UniProtKB-UniRule"/>
</dbReference>
<feature type="region of interest" description="Sigma-70 factor domain-4" evidence="6">
    <location>
        <begin position="509"/>
        <end position="562"/>
    </location>
</feature>
<dbReference type="Gene3D" id="1.10.601.10">
    <property type="entry name" value="RNA Polymerase Primary Sigma Factor"/>
    <property type="match status" value="1"/>
</dbReference>
<dbReference type="PRINTS" id="PR00046">
    <property type="entry name" value="SIGMA70FCT"/>
</dbReference>
<dbReference type="InterPro" id="IPR007630">
    <property type="entry name" value="RNA_pol_sigma70_r4"/>
</dbReference>
<evidence type="ECO:0000256" key="3">
    <source>
        <dbReference type="ARBA" id="ARBA00023082"/>
    </source>
</evidence>
<accession>A0A7C5X039</accession>
<dbReference type="GO" id="GO:0003677">
    <property type="term" value="F:DNA binding"/>
    <property type="evidence" value="ECO:0007669"/>
    <property type="project" value="UniProtKB-UniRule"/>
</dbReference>
<reference evidence="10" key="1">
    <citation type="journal article" date="2020" name="mSystems">
        <title>Genome- and Community-Level Interaction Insights into Carbon Utilization and Element Cycling Functions of Hydrothermarchaeota in Hydrothermal Sediment.</title>
        <authorList>
            <person name="Zhou Z."/>
            <person name="Liu Y."/>
            <person name="Xu W."/>
            <person name="Pan J."/>
            <person name="Luo Z.H."/>
            <person name="Li M."/>
        </authorList>
    </citation>
    <scope>NUCLEOTIDE SEQUENCE [LARGE SCALE GENOMIC DNA]</scope>
    <source>
        <strain evidence="10">SpSt-114</strain>
    </source>
</reference>
<dbReference type="InterPro" id="IPR050239">
    <property type="entry name" value="Sigma-70_RNA_pol_init_factors"/>
</dbReference>
<sequence length="575" mass="68166">MIDRRLVKRLLSLGEKGYITYDELNEALGDSLIDTELYEEIIDFLQERGIRLVDTEEIQEEEDREEEREEEFLVSTDHLLQSTKDGDPVRLYLREMGKIPLLTREEEIKYAKQIEMGRKIMRRGLLRTSFLVERVLREWGNVCNGKIRVQDIVDTFDDSKTAEEYEESHEQLERQFIEKGLELAKAYKDAIYWRDLYLSYKLPEYKKEYLKRHAKMNRILKGLKLKHSKFERIADELLNLYQKYTKKLKEYEQRKLKLEQIHPDVEELIRECDYNTELQAKAERAGYNFAKLQVLKSEFLAIQKELKELERELGILPEEIKRVMKIIREGRTKVIQAKQVMVKCNLRLVVSIAKKYVNRGLPFLDLIQEGNIGLMKAVDKYDYRKGYKFSTYATWWIRQAITRAIADQARTIRIPVHMIETINDITKAHKKLFQELGREPLAEEVAKYLGIPVEKARKVLRIAQEPISLETPIGDDEDAHLKDFIEDKSVPSPEEEATRKILREKLIKVLQTLGEKEREILMYRYGLVDGTEYTLEQIGKMFNVTRERIRQIETKAIRKLRHPARAKYLKDFEIL</sequence>
<dbReference type="PROSITE" id="PS00715">
    <property type="entry name" value="SIGMA70_1"/>
    <property type="match status" value="1"/>
</dbReference>
<keyword evidence="3 6" id="KW-0731">Sigma factor</keyword>
<evidence type="ECO:0000256" key="1">
    <source>
        <dbReference type="ARBA" id="ARBA00022490"/>
    </source>
</evidence>
<dbReference type="Pfam" id="PF04545">
    <property type="entry name" value="Sigma70_r4"/>
    <property type="match status" value="1"/>
</dbReference>
<dbReference type="NCBIfam" id="TIGR02393">
    <property type="entry name" value="RpoD_Cterm"/>
    <property type="match status" value="1"/>
</dbReference>
<dbReference type="InterPro" id="IPR013325">
    <property type="entry name" value="RNA_pol_sigma_r2"/>
</dbReference>
<dbReference type="AlphaFoldDB" id="A0A7C5X039"/>
<dbReference type="GO" id="GO:0005737">
    <property type="term" value="C:cytoplasm"/>
    <property type="evidence" value="ECO:0007669"/>
    <property type="project" value="UniProtKB-SubCell"/>
</dbReference>
<dbReference type="InterPro" id="IPR014284">
    <property type="entry name" value="RNA_pol_sigma-70_dom"/>
</dbReference>
<dbReference type="Pfam" id="PF00140">
    <property type="entry name" value="Sigma70_r1_2"/>
    <property type="match status" value="1"/>
</dbReference>
<comment type="subunit">
    <text evidence="6">Interacts transiently with the RNA polymerase catalytic core.</text>
</comment>
<dbReference type="Pfam" id="PF04539">
    <property type="entry name" value="Sigma70_r3"/>
    <property type="match status" value="1"/>
</dbReference>
<dbReference type="FunFam" id="1.10.601.10:FF:000001">
    <property type="entry name" value="RNA polymerase sigma factor SigA"/>
    <property type="match status" value="1"/>
</dbReference>
<evidence type="ECO:0000256" key="6">
    <source>
        <dbReference type="HAMAP-Rule" id="MF_00963"/>
    </source>
</evidence>
<organism evidence="10">
    <name type="scientific">Thermocrinis ruber</name>
    <dbReference type="NCBI Taxonomy" id="75906"/>
    <lineage>
        <taxon>Bacteria</taxon>
        <taxon>Pseudomonadati</taxon>
        <taxon>Aquificota</taxon>
        <taxon>Aquificia</taxon>
        <taxon>Aquificales</taxon>
        <taxon>Aquificaceae</taxon>
        <taxon>Thermocrinis</taxon>
    </lineage>
</organism>
<dbReference type="NCBIfam" id="NF004208">
    <property type="entry name" value="PRK05658.1"/>
    <property type="match status" value="1"/>
</dbReference>
<dbReference type="InterPro" id="IPR036388">
    <property type="entry name" value="WH-like_DNA-bd_sf"/>
</dbReference>
<feature type="short sequence motif" description="Interaction with polymerase core subunit RpoC" evidence="6">
    <location>
        <begin position="365"/>
        <end position="368"/>
    </location>
</feature>
<evidence type="ECO:0000256" key="5">
    <source>
        <dbReference type="ARBA" id="ARBA00023163"/>
    </source>
</evidence>
<evidence type="ECO:0000259" key="9">
    <source>
        <dbReference type="PROSITE" id="PS00716"/>
    </source>
</evidence>
<keyword evidence="5 6" id="KW-0804">Transcription</keyword>
<evidence type="ECO:0000313" key="10">
    <source>
        <dbReference type="EMBL" id="HHO74790.1"/>
    </source>
</evidence>
<dbReference type="InterPro" id="IPR000943">
    <property type="entry name" value="RNA_pol_sigma70"/>
</dbReference>
<dbReference type="Pfam" id="PF03979">
    <property type="entry name" value="Sigma70_r1_1"/>
    <property type="match status" value="1"/>
</dbReference>
<feature type="domain" description="RNA polymerase sigma-70" evidence="9">
    <location>
        <begin position="534"/>
        <end position="560"/>
    </location>
</feature>
<dbReference type="InterPro" id="IPR007127">
    <property type="entry name" value="RNA_pol_sigma_70_r1_1"/>
</dbReference>
<comment type="subcellular location">
    <subcellularLocation>
        <location evidence="6">Cytoplasm</location>
    </subcellularLocation>
</comment>
<feature type="region of interest" description="Sigma-70 factor domain-2" evidence="6">
    <location>
        <begin position="341"/>
        <end position="411"/>
    </location>
</feature>
<feature type="DNA-binding region" description="H-T-H motif" evidence="6">
    <location>
        <begin position="535"/>
        <end position="554"/>
    </location>
</feature>
<protein>
    <recommendedName>
        <fullName evidence="6">RNA polymerase sigma factor SigA</fullName>
    </recommendedName>
</protein>